<dbReference type="PANTHER" id="PTHR43607:SF1">
    <property type="entry name" value="H(+)-TRANSPORTING TWO-SECTOR ATPASE"/>
    <property type="match status" value="1"/>
</dbReference>
<keyword evidence="3" id="KW-0813">Transport</keyword>
<dbReference type="InterPro" id="IPR020003">
    <property type="entry name" value="ATPase_a/bsu_AS"/>
</dbReference>
<dbReference type="InterPro" id="IPR022878">
    <property type="entry name" value="V-ATPase_asu"/>
</dbReference>
<keyword evidence="9" id="KW-0651">Protein splicing</keyword>
<dbReference type="CDD" id="cd00081">
    <property type="entry name" value="Hint"/>
    <property type="match status" value="1"/>
</dbReference>
<dbReference type="InterPro" id="IPR007868">
    <property type="entry name" value="Hom_end_hint"/>
</dbReference>
<evidence type="ECO:0000313" key="14">
    <source>
        <dbReference type="Proteomes" id="UP001149090"/>
    </source>
</evidence>
<keyword evidence="10" id="KW-0406">Ion transport</keyword>
<dbReference type="InterPro" id="IPR004042">
    <property type="entry name" value="Intein_endonuc_central"/>
</dbReference>
<protein>
    <recommendedName>
        <fullName evidence="2">H(+)-transporting two-sector ATPase</fullName>
        <ecNumber evidence="2">7.1.2.2</ecNumber>
    </recommendedName>
</protein>
<comment type="similarity">
    <text evidence="1">Belongs to the ATPase alpha/beta chains family.</text>
</comment>
<keyword evidence="14" id="KW-1185">Reference proteome</keyword>
<dbReference type="GO" id="GO:0046034">
    <property type="term" value="P:ATP metabolic process"/>
    <property type="evidence" value="ECO:0007669"/>
    <property type="project" value="InterPro"/>
</dbReference>
<dbReference type="SUPFAM" id="SSF51294">
    <property type="entry name" value="Hedgehog/intein (Hint) domain"/>
    <property type="match status" value="2"/>
</dbReference>
<evidence type="ECO:0000256" key="8">
    <source>
        <dbReference type="ARBA" id="ARBA00022967"/>
    </source>
</evidence>
<evidence type="ECO:0000313" key="13">
    <source>
        <dbReference type="EMBL" id="KAJ5080036.1"/>
    </source>
</evidence>
<organism evidence="13 14">
    <name type="scientific">Anaeramoeba ignava</name>
    <name type="common">Anaerobic marine amoeba</name>
    <dbReference type="NCBI Taxonomy" id="1746090"/>
    <lineage>
        <taxon>Eukaryota</taxon>
        <taxon>Metamonada</taxon>
        <taxon>Anaeramoebidae</taxon>
        <taxon>Anaeramoeba</taxon>
    </lineage>
</organism>
<dbReference type="EMBL" id="JAPDFW010000016">
    <property type="protein sequence ID" value="KAJ5080036.1"/>
    <property type="molecule type" value="Genomic_DNA"/>
</dbReference>
<evidence type="ECO:0000256" key="7">
    <source>
        <dbReference type="ARBA" id="ARBA00022840"/>
    </source>
</evidence>
<dbReference type="InterPro" id="IPR003587">
    <property type="entry name" value="Hint_dom_N"/>
</dbReference>
<evidence type="ECO:0000256" key="2">
    <source>
        <dbReference type="ARBA" id="ARBA00012473"/>
    </source>
</evidence>
<dbReference type="InterPro" id="IPR000194">
    <property type="entry name" value="ATPase_F1/V1/A1_a/bsu_nucl-bd"/>
</dbReference>
<evidence type="ECO:0000259" key="12">
    <source>
        <dbReference type="PROSITE" id="PS50819"/>
    </source>
</evidence>
<evidence type="ECO:0000256" key="10">
    <source>
        <dbReference type="ARBA" id="ARBA00023065"/>
    </source>
</evidence>
<sequence>MTNVLENAKLSIPRISDGEKESEFGVIFSVSGPVVVAEKMTGAAMYELVRVGNSELIGEIIRLEEDTATIQVYEETSGLTVGDPVLRTGKPLSVELGPGLLSNIYDGIQRPLKNISEITDSIFIPRGINAPALDKEKKYYFTPSGYKVGDHITGGDVFGIVQENSLITHKIMLPPKAMGVITWITEAGDYTIEDPVIEIEFQGKKKGYPMVHSWPVRVPRPCTEKLASGYPLLTGQRVLDALFPVVQGGTCAIPGAFGCGKTVISQSLSKWSNSDVIVYVGCFRKGTEVRMFDGKSKKVENIQIGDLVLSHDGKSREVINLVQGKETMYKINTQENYSNKKPFNLEFTCNASHVLHLITPQEIQKTTFSFNNNNYTSVSFFQLKFDNSPYKKVIHRTKTWNHSDYGENKCEELAQKLVDKLEQGPKEFIWQIEIKYWETLSQKVQQSSSQLLSPILIQNKEFRKLCKKHNINNVSDAAYLVGLIFENSIQNGLKSFKTKNPQIKHKFQQIAKSLNLEYQITHSKKSGYSITFENEGNYVHPFLKMIEKLALLNKKKSLSDLFSCEEYNIRKEMISGLIDSIQTKQKENEPFIELKTSNHLTKSIINELSRSLGIRVSTNAKNSLIYLETNSMLRSILSKSVSLNQTHSSPKKVSLEYQRYNFTVEKLSRENYYGVTVQGADHLFLLQNCFIVHNCGERGNEMAEVLMEFPQLTIEIDGKLESIMKRTTLVANTSNMPVAAREASIYTGITLSEYFRDQGYNVSMMADSTSRWAEALREISGRLAEMPADMGYPAYLSARLASFYERAGKVKALGNPSRDGSISIVGAVSPPGGDFCFSKGTELIMHDGKLKKVEDILEGDLLMGDDFSPRLVKDLIKGKSSHFKIKSIHNDSVFDDLVVTGNHVLVIHFSPILHLIKSQNSFEVNFHLLNQYNIMVPKSISFENEKEAINFINSFPKALECEVTVNQFLQWDKKAQKQSKLFRSEKPCHFKSNNSLQMKMEEFGIENVNIKDISWLFGLFVSIGKNEFNGLKFRINKEDEEMKTKLISICNKLNLNVEEEKQDEYDVLSLENSNLTSFIKSIQISNDVLTSDYENIRLPFLSGIIDSIAEINQQNNYTLDLPKQSMDSIKFIQYLTRSCGLLIKSKDSKNFEIYGENINKLPLINERKKVFRNGNLNGKKQENYQFDFEIEKLEIGDFYGFRVDKNKRFLHKDFIVTHNSDPVTSATLGIVQVFWGLDKKLAQRKHFPAINWLISYSKYMKALDNFYDKTDPEFTNLRTKAKEILSSEEELNEIVQLVGKDSLDESEKVILETAKILKDDFLQQNSYTEYDRYCPFWKTIWMLRNIITWHNLAMKAVKRSTREKRITLAKIQAAMGPVIERISSQKFELPNEGRKVIEEKYQRLNEDINISFRELDD</sequence>
<dbReference type="Proteomes" id="UP001149090">
    <property type="component" value="Unassembled WGS sequence"/>
</dbReference>
<dbReference type="Gene3D" id="1.10.1140.10">
    <property type="entry name" value="Bovine Mitochondrial F1-atpase, Atp Synthase Beta Chain, Chain D, domain 3"/>
    <property type="match status" value="1"/>
</dbReference>
<dbReference type="InterPro" id="IPR004100">
    <property type="entry name" value="ATPase_F1/V1/A1_a/bsu_N"/>
</dbReference>
<evidence type="ECO:0000256" key="11">
    <source>
        <dbReference type="ARBA" id="ARBA00048383"/>
    </source>
</evidence>
<dbReference type="GO" id="GO:0005524">
    <property type="term" value="F:ATP binding"/>
    <property type="evidence" value="ECO:0007669"/>
    <property type="project" value="UniProtKB-KW"/>
</dbReference>
<keyword evidence="6" id="KW-0068">Autocatalytic cleavage</keyword>
<dbReference type="EC" id="7.1.2.2" evidence="2"/>
<dbReference type="InterPro" id="IPR023366">
    <property type="entry name" value="ATP_synth_asu-like_sf"/>
</dbReference>
<gene>
    <name evidence="13" type="ORF">M0811_14244</name>
</gene>
<dbReference type="Gene3D" id="2.40.50.100">
    <property type="match status" value="1"/>
</dbReference>
<comment type="caution">
    <text evidence="13">The sequence shown here is derived from an EMBL/GenBank/DDBJ whole genome shotgun (WGS) entry which is preliminary data.</text>
</comment>
<dbReference type="Pfam" id="PF00006">
    <property type="entry name" value="ATP-synt_ab"/>
    <property type="match status" value="1"/>
</dbReference>
<keyword evidence="4" id="KW-0547">Nucleotide-binding</keyword>
<dbReference type="Pfam" id="PF22919">
    <property type="entry name" value="ATP-synt_VA_C"/>
    <property type="match status" value="1"/>
</dbReference>
<dbReference type="Pfam" id="PF16886">
    <property type="entry name" value="ATP-synt_ab_Xtn"/>
    <property type="match status" value="1"/>
</dbReference>
<dbReference type="InterPro" id="IPR036121">
    <property type="entry name" value="ATPase_F1/V1/A1_a/bsu_N_sf"/>
</dbReference>
<dbReference type="InterPro" id="IPR027434">
    <property type="entry name" value="Homing_endonucl"/>
</dbReference>
<proteinExistence type="inferred from homology"/>
<dbReference type="FunFam" id="2.40.30.20:FF:000002">
    <property type="entry name" value="V-type proton ATPase catalytic subunit A"/>
    <property type="match status" value="1"/>
</dbReference>
<dbReference type="OrthoDB" id="1676488at2759"/>
<keyword evidence="7" id="KW-0067">ATP-binding</keyword>
<dbReference type="InterPro" id="IPR006141">
    <property type="entry name" value="Intein_N"/>
</dbReference>
<dbReference type="InterPro" id="IPR024034">
    <property type="entry name" value="ATPase_F1/V1_b/a_C"/>
</dbReference>
<dbReference type="PROSITE" id="PS50819">
    <property type="entry name" value="INTEIN_ENDONUCLEASE"/>
    <property type="match status" value="1"/>
</dbReference>
<dbReference type="InterPro" id="IPR036844">
    <property type="entry name" value="Hint_dom_sf"/>
</dbReference>
<dbReference type="Pfam" id="PF02874">
    <property type="entry name" value="ATP-synt_ab_N"/>
    <property type="match status" value="1"/>
</dbReference>
<dbReference type="InterPro" id="IPR030934">
    <property type="entry name" value="Intein_C"/>
</dbReference>
<dbReference type="GO" id="GO:0003677">
    <property type="term" value="F:DNA binding"/>
    <property type="evidence" value="ECO:0007669"/>
    <property type="project" value="InterPro"/>
</dbReference>
<dbReference type="Pfam" id="PF05204">
    <property type="entry name" value="Hom_end"/>
    <property type="match status" value="1"/>
</dbReference>
<dbReference type="SUPFAM" id="SSF47917">
    <property type="entry name" value="C-terminal domain of alpha and beta subunits of F1 ATP synthase"/>
    <property type="match status" value="1"/>
</dbReference>
<dbReference type="Gene3D" id="3.40.50.300">
    <property type="entry name" value="P-loop containing nucleotide triphosphate hydrolases"/>
    <property type="match status" value="2"/>
</dbReference>
<evidence type="ECO:0000256" key="6">
    <source>
        <dbReference type="ARBA" id="ARBA00022813"/>
    </source>
</evidence>
<evidence type="ECO:0000256" key="1">
    <source>
        <dbReference type="ARBA" id="ARBA00008936"/>
    </source>
</evidence>
<evidence type="ECO:0000256" key="9">
    <source>
        <dbReference type="ARBA" id="ARBA00023000"/>
    </source>
</evidence>
<dbReference type="Gene3D" id="2.170.16.10">
    <property type="entry name" value="Hedgehog/Intein (Hint) domain"/>
    <property type="match status" value="2"/>
</dbReference>
<dbReference type="SUPFAM" id="SSF50615">
    <property type="entry name" value="N-terminal domain of alpha and beta subunits of F1 ATP synthase"/>
    <property type="match status" value="1"/>
</dbReference>
<dbReference type="GO" id="GO:0016539">
    <property type="term" value="P:intein-mediated protein splicing"/>
    <property type="evidence" value="ECO:0007669"/>
    <property type="project" value="InterPro"/>
</dbReference>
<dbReference type="FunFam" id="1.10.1140.10:FF:000002">
    <property type="entry name" value="V-type proton ATPase catalytic subunit A"/>
    <property type="match status" value="1"/>
</dbReference>
<dbReference type="PANTHER" id="PTHR43607">
    <property type="entry name" value="V-TYPE PROTON ATPASE CATALYTIC SUBUNIT A"/>
    <property type="match status" value="1"/>
</dbReference>
<evidence type="ECO:0000256" key="3">
    <source>
        <dbReference type="ARBA" id="ARBA00022448"/>
    </source>
</evidence>
<dbReference type="CDD" id="cd18111">
    <property type="entry name" value="ATP-synt_V_A-type_alpha_C"/>
    <property type="match status" value="1"/>
</dbReference>
<keyword evidence="5" id="KW-0375">Hydrogen ion transport</keyword>
<dbReference type="PROSITE" id="PS00152">
    <property type="entry name" value="ATPASE_ALPHA_BETA"/>
    <property type="match status" value="1"/>
</dbReference>
<evidence type="ECO:0000256" key="5">
    <source>
        <dbReference type="ARBA" id="ARBA00022781"/>
    </source>
</evidence>
<dbReference type="PROSITE" id="PS50817">
    <property type="entry name" value="INTEIN_N_TER"/>
    <property type="match status" value="1"/>
</dbReference>
<dbReference type="InterPro" id="IPR007869">
    <property type="entry name" value="Homing_endonuc_PI-Sce"/>
</dbReference>
<dbReference type="GO" id="GO:0046961">
    <property type="term" value="F:proton-transporting ATPase activity, rotational mechanism"/>
    <property type="evidence" value="ECO:0007669"/>
    <property type="project" value="InterPro"/>
</dbReference>
<dbReference type="Gene3D" id="2.40.30.20">
    <property type="match status" value="1"/>
</dbReference>
<dbReference type="Pfam" id="PF05203">
    <property type="entry name" value="Hom_end_hint"/>
    <property type="match status" value="2"/>
</dbReference>
<dbReference type="SUPFAM" id="SSF52540">
    <property type="entry name" value="P-loop containing nucleoside triphosphate hydrolases"/>
    <property type="match status" value="3"/>
</dbReference>
<keyword evidence="8" id="KW-1278">Translocase</keyword>
<evidence type="ECO:0000256" key="4">
    <source>
        <dbReference type="ARBA" id="ARBA00022741"/>
    </source>
</evidence>
<accession>A0A9Q0RGF6</accession>
<reference evidence="13" key="1">
    <citation type="submission" date="2022-10" db="EMBL/GenBank/DDBJ databases">
        <title>Novel sulphate-reducing endosymbionts in the free-living metamonad Anaeramoeba.</title>
        <authorList>
            <person name="Jerlstrom-Hultqvist J."/>
            <person name="Cepicka I."/>
            <person name="Gallot-Lavallee L."/>
            <person name="Salas-Leiva D."/>
            <person name="Curtis B.A."/>
            <person name="Zahonova K."/>
            <person name="Pipaliya S."/>
            <person name="Dacks J."/>
            <person name="Roger A.J."/>
        </authorList>
    </citation>
    <scope>NUCLEOTIDE SEQUENCE</scope>
    <source>
        <strain evidence="13">BMAN</strain>
    </source>
</reference>
<dbReference type="SMART" id="SM00306">
    <property type="entry name" value="HintN"/>
    <property type="match status" value="1"/>
</dbReference>
<feature type="domain" description="DOD-type homing endonuclease" evidence="12">
    <location>
        <begin position="1016"/>
        <end position="1141"/>
    </location>
</feature>
<dbReference type="PROSITE" id="PS50818">
    <property type="entry name" value="INTEIN_C_TER"/>
    <property type="match status" value="1"/>
</dbReference>
<dbReference type="InterPro" id="IPR031686">
    <property type="entry name" value="ATP-synth_a_Xtn"/>
</dbReference>
<dbReference type="InterPro" id="IPR055190">
    <property type="entry name" value="ATP-synt_VA_C"/>
</dbReference>
<dbReference type="CDD" id="cd18119">
    <property type="entry name" value="ATP-synt_V_A-type_alpha_N"/>
    <property type="match status" value="1"/>
</dbReference>
<dbReference type="FunFam" id="2.40.50.100:FF:000008">
    <property type="entry name" value="V-type proton ATPase catalytic subunit A"/>
    <property type="match status" value="1"/>
</dbReference>
<dbReference type="InterPro" id="IPR027417">
    <property type="entry name" value="P-loop_NTPase"/>
</dbReference>
<dbReference type="GO" id="GO:0004519">
    <property type="term" value="F:endonuclease activity"/>
    <property type="evidence" value="ECO:0007669"/>
    <property type="project" value="InterPro"/>
</dbReference>
<comment type="catalytic activity">
    <reaction evidence="11">
        <text>ATP + H2O + 4 H(+)(in) = ADP + phosphate + 5 H(+)(out)</text>
        <dbReference type="Rhea" id="RHEA:57720"/>
        <dbReference type="ChEBI" id="CHEBI:15377"/>
        <dbReference type="ChEBI" id="CHEBI:15378"/>
        <dbReference type="ChEBI" id="CHEBI:30616"/>
        <dbReference type="ChEBI" id="CHEBI:43474"/>
        <dbReference type="ChEBI" id="CHEBI:456216"/>
        <dbReference type="EC" id="7.1.2.2"/>
    </reaction>
</comment>
<dbReference type="Gene3D" id="3.10.28.10">
    <property type="entry name" value="Homing endonucleases"/>
    <property type="match status" value="2"/>
</dbReference>
<name>A0A9Q0RGF6_ANAIG</name>